<dbReference type="Pfam" id="PF00772">
    <property type="entry name" value="DnaB"/>
    <property type="match status" value="1"/>
</dbReference>
<dbReference type="SMART" id="SM00306">
    <property type="entry name" value="HintN"/>
    <property type="match status" value="1"/>
</dbReference>
<dbReference type="PRINTS" id="PR00379">
    <property type="entry name" value="INTEIN"/>
</dbReference>
<dbReference type="EMBL" id="UGQQ01000002">
    <property type="protein sequence ID" value="SUA28960.1"/>
    <property type="molecule type" value="Genomic_DNA"/>
</dbReference>
<evidence type="ECO:0000256" key="5">
    <source>
        <dbReference type="ARBA" id="ARBA00022737"/>
    </source>
</evidence>
<evidence type="ECO:0000256" key="11">
    <source>
        <dbReference type="ARBA" id="ARBA00022840"/>
    </source>
</evidence>
<keyword evidence="5" id="KW-0677">Repeat</keyword>
<keyword evidence="13" id="KW-0651">Protein splicing</keyword>
<evidence type="ECO:0000256" key="9">
    <source>
        <dbReference type="ARBA" id="ARBA00022806"/>
    </source>
</evidence>
<dbReference type="InterPro" id="IPR007694">
    <property type="entry name" value="DNA_helicase_DnaB-like_C"/>
</dbReference>
<dbReference type="InterPro" id="IPR027434">
    <property type="entry name" value="Homing_endonucl"/>
</dbReference>
<dbReference type="InterPro" id="IPR007693">
    <property type="entry name" value="DNA_helicase_DnaB-like_N"/>
</dbReference>
<dbReference type="InterPro" id="IPR004042">
    <property type="entry name" value="Intein_endonuc_central"/>
</dbReference>
<reference evidence="23 24" key="1">
    <citation type="submission" date="2018-06" db="EMBL/GenBank/DDBJ databases">
        <authorList>
            <consortium name="Pathogen Informatics"/>
            <person name="Doyle S."/>
        </authorList>
    </citation>
    <scope>NUCLEOTIDE SEQUENCE [LARGE SCALE GENOMIC DNA]</scope>
    <source>
        <strain evidence="23 24">NCTC4524</strain>
    </source>
</reference>
<evidence type="ECO:0000256" key="1">
    <source>
        <dbReference type="ARBA" id="ARBA00008428"/>
    </source>
</evidence>
<dbReference type="GO" id="GO:0003677">
    <property type="term" value="F:DNA binding"/>
    <property type="evidence" value="ECO:0007669"/>
    <property type="project" value="UniProtKB-UniRule"/>
</dbReference>
<feature type="domain" description="DOD-type homing endonuclease" evidence="21">
    <location>
        <begin position="517"/>
        <end position="664"/>
    </location>
</feature>
<dbReference type="GO" id="GO:1990077">
    <property type="term" value="C:primosome complex"/>
    <property type="evidence" value="ECO:0007669"/>
    <property type="project" value="UniProtKB-UniRule"/>
</dbReference>
<dbReference type="NCBIfam" id="NF005852">
    <property type="entry name" value="PRK07773.1"/>
    <property type="match status" value="1"/>
</dbReference>
<dbReference type="PROSITE" id="PS50819">
    <property type="entry name" value="INTEIN_ENDONUCLEASE"/>
    <property type="match status" value="1"/>
</dbReference>
<dbReference type="PROSITE" id="PS50818">
    <property type="entry name" value="INTEIN_C_TER"/>
    <property type="match status" value="1"/>
</dbReference>
<evidence type="ECO:0000256" key="20">
    <source>
        <dbReference type="SAM" id="MobiDB-lite"/>
    </source>
</evidence>
<evidence type="ECO:0000256" key="10">
    <source>
        <dbReference type="ARBA" id="ARBA00022813"/>
    </source>
</evidence>
<name>A0A378W9Z1_9MYCO</name>
<dbReference type="SUPFAM" id="SSF51294">
    <property type="entry name" value="Hedgehog/intein (Hint) domain"/>
    <property type="match status" value="1"/>
</dbReference>
<evidence type="ECO:0000256" key="12">
    <source>
        <dbReference type="ARBA" id="ARBA00022886"/>
    </source>
</evidence>
<dbReference type="InterPro" id="IPR030934">
    <property type="entry name" value="Intein_C"/>
</dbReference>
<dbReference type="InterPro" id="IPR004860">
    <property type="entry name" value="LAGLIDADG_dom"/>
</dbReference>
<comment type="function">
    <text evidence="19">The main replicative DNA helicase, it participates in initiation and elongation during chromosome replication. Travels ahead of the DNA replisome, separating dsDNA into templates for DNA synthesis. A processive ATP-dependent 5'-3' DNA helicase it has DNA-dependent ATPase activity.</text>
</comment>
<dbReference type="EC" id="5.6.2.3" evidence="18 19"/>
<dbReference type="PROSITE" id="PS51199">
    <property type="entry name" value="SF4_HELICASE"/>
    <property type="match status" value="2"/>
</dbReference>
<dbReference type="InterPro" id="IPR007692">
    <property type="entry name" value="DNA_helicase_DnaB"/>
</dbReference>
<comment type="similarity">
    <text evidence="1 19">Belongs to the helicase family. DnaB subfamily.</text>
</comment>
<dbReference type="STRING" id="1796.ABW05_16370"/>
<keyword evidence="10" id="KW-0068">Autocatalytic cleavage</keyword>
<evidence type="ECO:0000256" key="15">
    <source>
        <dbReference type="ARBA" id="ARBA00023235"/>
    </source>
</evidence>
<keyword evidence="2 19" id="KW-0639">Primosome</keyword>
<evidence type="ECO:0000256" key="7">
    <source>
        <dbReference type="ARBA" id="ARBA00022759"/>
    </source>
</evidence>
<evidence type="ECO:0000256" key="4">
    <source>
        <dbReference type="ARBA" id="ARBA00022722"/>
    </source>
</evidence>
<keyword evidence="11 19" id="KW-0067">ATP-binding</keyword>
<dbReference type="PANTHER" id="PTHR30153:SF2">
    <property type="entry name" value="REPLICATIVE DNA HELICASE"/>
    <property type="match status" value="1"/>
</dbReference>
<keyword evidence="7" id="KW-0255">Endonuclease</keyword>
<dbReference type="InterPro" id="IPR006141">
    <property type="entry name" value="Intein_N"/>
</dbReference>
<dbReference type="CDD" id="cd00081">
    <property type="entry name" value="Hint"/>
    <property type="match status" value="2"/>
</dbReference>
<sequence>MAVVDDLGHPDSEMDGPPPGEDFGRQPPQDMAAEQAVLGGMLLSKDAIADVLERLRPGDFYRPAHQNVYDAILDLYGRGEPADAVTVAAELDRRGLLRRIGGAPYLHTLISTVPTAANAGFYAGIVAEKALLRRLVEAGTRVVQYGYAGADGADVTDVVDRAQAEIYDVTERRASEDFVALEDLLQPTMDEIDAIASQGGISRGVPTGFTEFDEITNGLHPGQMIIIAARPGVGKSTLGLDFMRSCSIKHRMASVIFSLEMSKSEIVMRLLSAEAKIKLADMRSGRMSDDDWTKLARRMSEISEAPLYIDDSPNLTMMEIRAKGRRLAQKADLKLVVVDYMQLMSSGKKYESRQQEVSDFSRSLKLMAKELEVPVIAISQLNRGPEQRTDKRPQVSDLRESGCMTANTRILRADNGAEVTFGELMKTGERPLVWSLDERKRMVARPMTNVFYSGHKEVFKLRLASGREVEATANHPFMTLDGWVPLGELTVGDRLATPRRVPEPVQTERMHDSEVILLAHMIGDGSCVKRQPIRYASVDKVNLLEVEISALHFGVTAVRDEYPAARVTTMRLPAPYRLAHGKRNPIAEWLDKLGLFGKRSYEKFVPKEVFALPDDQVALFLRHLWATDGSVRWDAAAGQARVYYATTSRQLADDVAQLLLRVGVYARIKCAKKVGYRDCWHVLIYGGENQHRFLAHVGVNGERGVKAREVLGYLESAERNPNLDTVPKEVWQQVRSALVRKGMTHRQFAAAMGTKFCGSAMWKHAPSRLRLHRAAAVLDDLELHDLARNDVFWDEIVEITSIGEHDVYDGTVPGTHNFVAQGITAHNSLEQDADMVLLLHRPDAIDREDPRGGEADIILGKHRNGPTANITVAHQLHFSRFTNMAR</sequence>
<dbReference type="Gene3D" id="2.170.16.10">
    <property type="entry name" value="Hedgehog/Intein (Hint) domain"/>
    <property type="match status" value="2"/>
</dbReference>
<dbReference type="AlphaFoldDB" id="A0A378W9Z1"/>
<evidence type="ECO:0000256" key="18">
    <source>
        <dbReference type="NCBIfam" id="TIGR00665"/>
    </source>
</evidence>
<dbReference type="GO" id="GO:0016887">
    <property type="term" value="F:ATP hydrolysis activity"/>
    <property type="evidence" value="ECO:0007669"/>
    <property type="project" value="RHEA"/>
</dbReference>
<dbReference type="SUPFAM" id="SSF48024">
    <property type="entry name" value="N-terminal domain of DnaB helicase"/>
    <property type="match status" value="1"/>
</dbReference>
<dbReference type="Pfam" id="PF03796">
    <property type="entry name" value="DnaB_C"/>
    <property type="match status" value="1"/>
</dbReference>
<keyword evidence="14 19" id="KW-0238">DNA-binding</keyword>
<dbReference type="FunFam" id="3.40.50.300:FF:002029">
    <property type="entry name" value="Replicative DNA helicase"/>
    <property type="match status" value="1"/>
</dbReference>
<evidence type="ECO:0000313" key="24">
    <source>
        <dbReference type="Proteomes" id="UP000254945"/>
    </source>
</evidence>
<dbReference type="FunFam" id="1.10.860.10:FF:000001">
    <property type="entry name" value="Replicative DNA helicase"/>
    <property type="match status" value="1"/>
</dbReference>
<evidence type="ECO:0000256" key="17">
    <source>
        <dbReference type="ARBA" id="ARBA00048954"/>
    </source>
</evidence>
<dbReference type="InterPro" id="IPR016136">
    <property type="entry name" value="DNA_helicase_N/primase_C"/>
</dbReference>
<dbReference type="InterPro" id="IPR006142">
    <property type="entry name" value="INTEIN"/>
</dbReference>
<dbReference type="InterPro" id="IPR036844">
    <property type="entry name" value="Hint_dom_sf"/>
</dbReference>
<evidence type="ECO:0000313" key="23">
    <source>
        <dbReference type="EMBL" id="SUA28960.1"/>
    </source>
</evidence>
<evidence type="ECO:0000256" key="16">
    <source>
        <dbReference type="ARBA" id="ARBA00044940"/>
    </source>
</evidence>
<dbReference type="InterPro" id="IPR036185">
    <property type="entry name" value="DNA_heli_DnaB-like_N_sf"/>
</dbReference>
<dbReference type="GO" id="GO:0016539">
    <property type="term" value="P:intein-mediated protein splicing"/>
    <property type="evidence" value="ECO:0007669"/>
    <property type="project" value="InterPro"/>
</dbReference>
<dbReference type="GO" id="GO:0043139">
    <property type="term" value="F:5'-3' DNA helicase activity"/>
    <property type="evidence" value="ECO:0007669"/>
    <property type="project" value="UniProtKB-EC"/>
</dbReference>
<feature type="domain" description="SF4 helicase" evidence="22">
    <location>
        <begin position="198"/>
        <end position="402"/>
    </location>
</feature>
<evidence type="ECO:0000256" key="2">
    <source>
        <dbReference type="ARBA" id="ARBA00022515"/>
    </source>
</evidence>
<evidence type="ECO:0000256" key="6">
    <source>
        <dbReference type="ARBA" id="ARBA00022741"/>
    </source>
</evidence>
<comment type="function">
    <text evidence="16 19">The intein is an endonuclease.</text>
</comment>
<proteinExistence type="inferred from homology"/>
<keyword evidence="9 19" id="KW-0347">Helicase</keyword>
<keyword evidence="12" id="KW-0404">Intron homing</keyword>
<dbReference type="InterPro" id="IPR003587">
    <property type="entry name" value="Hint_dom_N"/>
</dbReference>
<dbReference type="GO" id="GO:0004519">
    <property type="term" value="F:endonuclease activity"/>
    <property type="evidence" value="ECO:0007669"/>
    <property type="project" value="UniProtKB-KW"/>
</dbReference>
<dbReference type="PANTHER" id="PTHR30153">
    <property type="entry name" value="REPLICATIVE DNA HELICASE DNAB"/>
    <property type="match status" value="1"/>
</dbReference>
<dbReference type="GO" id="GO:0005829">
    <property type="term" value="C:cytosol"/>
    <property type="evidence" value="ECO:0007669"/>
    <property type="project" value="TreeGrafter"/>
</dbReference>
<accession>A0A378W9Z1</accession>
<dbReference type="InterPro" id="IPR003593">
    <property type="entry name" value="AAA+_ATPase"/>
</dbReference>
<dbReference type="NCBIfam" id="TIGR00665">
    <property type="entry name" value="DnaB"/>
    <property type="match status" value="1"/>
</dbReference>
<keyword evidence="3 19" id="KW-0235">DNA replication</keyword>
<dbReference type="NCBIfam" id="TIGR01443">
    <property type="entry name" value="intein_Cterm"/>
    <property type="match status" value="1"/>
</dbReference>
<dbReference type="Pfam" id="PF14528">
    <property type="entry name" value="LAGLIDADG_3"/>
    <property type="match status" value="1"/>
</dbReference>
<evidence type="ECO:0000259" key="21">
    <source>
        <dbReference type="PROSITE" id="PS50819"/>
    </source>
</evidence>
<dbReference type="InterPro" id="IPR027417">
    <property type="entry name" value="P-loop_NTPase"/>
</dbReference>
<dbReference type="Gene3D" id="3.10.28.10">
    <property type="entry name" value="Homing endonucleases"/>
    <property type="match status" value="1"/>
</dbReference>
<dbReference type="PRINTS" id="PR01874">
    <property type="entry name" value="DNAREPAIRADA"/>
</dbReference>
<evidence type="ECO:0000256" key="14">
    <source>
        <dbReference type="ARBA" id="ARBA00023125"/>
    </source>
</evidence>
<dbReference type="Proteomes" id="UP000254945">
    <property type="component" value="Unassembled WGS sequence"/>
</dbReference>
<dbReference type="GO" id="GO:0005524">
    <property type="term" value="F:ATP binding"/>
    <property type="evidence" value="ECO:0007669"/>
    <property type="project" value="UniProtKB-UniRule"/>
</dbReference>
<dbReference type="InterPro" id="IPR003586">
    <property type="entry name" value="Hint_dom_C"/>
</dbReference>
<comment type="catalytic activity">
    <reaction evidence="17 19">
        <text>ATP + H2O = ADP + phosphate + H(+)</text>
        <dbReference type="Rhea" id="RHEA:13065"/>
        <dbReference type="ChEBI" id="CHEBI:15377"/>
        <dbReference type="ChEBI" id="CHEBI:15378"/>
        <dbReference type="ChEBI" id="CHEBI:30616"/>
        <dbReference type="ChEBI" id="CHEBI:43474"/>
        <dbReference type="ChEBI" id="CHEBI:456216"/>
        <dbReference type="EC" id="5.6.2.3"/>
    </reaction>
</comment>
<dbReference type="Gene3D" id="1.10.860.10">
    <property type="entry name" value="DNAb Helicase, Chain A"/>
    <property type="match status" value="1"/>
</dbReference>
<dbReference type="SUPFAM" id="SSF52540">
    <property type="entry name" value="P-loop containing nucleoside triphosphate hydrolases"/>
    <property type="match status" value="1"/>
</dbReference>
<dbReference type="RefSeq" id="WP_109531088.1">
    <property type="nucleotide sequence ID" value="NZ_CP081000.1"/>
</dbReference>
<dbReference type="Gene3D" id="3.40.50.300">
    <property type="entry name" value="P-loop containing nucleotide triphosphate hydrolases"/>
    <property type="match status" value="2"/>
</dbReference>
<keyword evidence="8 19" id="KW-0378">Hydrolase</keyword>
<dbReference type="SMART" id="SM00382">
    <property type="entry name" value="AAA"/>
    <property type="match status" value="1"/>
</dbReference>
<keyword evidence="6 19" id="KW-0547">Nucleotide-binding</keyword>
<evidence type="ECO:0000256" key="3">
    <source>
        <dbReference type="ARBA" id="ARBA00022705"/>
    </source>
</evidence>
<dbReference type="Pfam" id="PF14890">
    <property type="entry name" value="Intein_splicing"/>
    <property type="match status" value="1"/>
</dbReference>
<dbReference type="CDD" id="cd00984">
    <property type="entry name" value="DnaB_C"/>
    <property type="match status" value="1"/>
</dbReference>
<dbReference type="SUPFAM" id="SSF55608">
    <property type="entry name" value="Homing endonucleases"/>
    <property type="match status" value="1"/>
</dbReference>
<gene>
    <name evidence="23" type="primary">dnaB</name>
    <name evidence="23" type="ORF">NCTC4524_04946</name>
</gene>
<dbReference type="NCBIfam" id="TIGR01445">
    <property type="entry name" value="intein_Nterm"/>
    <property type="match status" value="1"/>
</dbReference>
<evidence type="ECO:0000256" key="8">
    <source>
        <dbReference type="ARBA" id="ARBA00022801"/>
    </source>
</evidence>
<feature type="compositionally biased region" description="Basic and acidic residues" evidence="20">
    <location>
        <begin position="1"/>
        <end position="12"/>
    </location>
</feature>
<dbReference type="GO" id="GO:0006314">
    <property type="term" value="P:intron homing"/>
    <property type="evidence" value="ECO:0007669"/>
    <property type="project" value="UniProtKB-KW"/>
</dbReference>
<keyword evidence="4" id="KW-0540">Nuclease</keyword>
<organism evidence="23 24">
    <name type="scientific">Mycolicibacterium senegalense</name>
    <dbReference type="NCBI Taxonomy" id="1796"/>
    <lineage>
        <taxon>Bacteria</taxon>
        <taxon>Bacillati</taxon>
        <taxon>Actinomycetota</taxon>
        <taxon>Actinomycetes</taxon>
        <taxon>Mycobacteriales</taxon>
        <taxon>Mycobacteriaceae</taxon>
        <taxon>Mycolicibacterium</taxon>
    </lineage>
</organism>
<evidence type="ECO:0000256" key="19">
    <source>
        <dbReference type="RuleBase" id="RU362085"/>
    </source>
</evidence>
<feature type="region of interest" description="Disordered" evidence="20">
    <location>
        <begin position="1"/>
        <end position="28"/>
    </location>
</feature>
<keyword evidence="15" id="KW-0413">Isomerase</keyword>
<dbReference type="PROSITE" id="PS50817">
    <property type="entry name" value="INTEIN_N_TER"/>
    <property type="match status" value="1"/>
</dbReference>
<dbReference type="SMART" id="SM00305">
    <property type="entry name" value="HintC"/>
    <property type="match status" value="1"/>
</dbReference>
<protein>
    <recommendedName>
        <fullName evidence="18 19">Replicative DNA helicase</fullName>
        <ecNumber evidence="18 19">5.6.2.3</ecNumber>
    </recommendedName>
</protein>
<dbReference type="GO" id="GO:0006269">
    <property type="term" value="P:DNA replication, synthesis of primer"/>
    <property type="evidence" value="ECO:0007669"/>
    <property type="project" value="UniProtKB-UniRule"/>
</dbReference>
<evidence type="ECO:0000256" key="13">
    <source>
        <dbReference type="ARBA" id="ARBA00023000"/>
    </source>
</evidence>
<evidence type="ECO:0000259" key="22">
    <source>
        <dbReference type="PROSITE" id="PS51199"/>
    </source>
</evidence>
<feature type="domain" description="SF4 helicase" evidence="22">
    <location>
        <begin position="828"/>
        <end position="886"/>
    </location>
</feature>